<evidence type="ECO:0000313" key="2">
    <source>
        <dbReference type="EMBL" id="GAA0339197.1"/>
    </source>
</evidence>
<comment type="caution">
    <text evidence="2">The sequence shown here is derived from an EMBL/GenBank/DDBJ whole genome shotgun (WGS) entry which is preliminary data.</text>
</comment>
<dbReference type="GO" id="GO:0032259">
    <property type="term" value="P:methylation"/>
    <property type="evidence" value="ECO:0007669"/>
    <property type="project" value="UniProtKB-KW"/>
</dbReference>
<reference evidence="2 3" key="1">
    <citation type="journal article" date="2019" name="Int. J. Syst. Evol. Microbiol.">
        <title>The Global Catalogue of Microorganisms (GCM) 10K type strain sequencing project: providing services to taxonomists for standard genome sequencing and annotation.</title>
        <authorList>
            <consortium name="The Broad Institute Genomics Platform"/>
            <consortium name="The Broad Institute Genome Sequencing Center for Infectious Disease"/>
            <person name="Wu L."/>
            <person name="Ma J."/>
        </authorList>
    </citation>
    <scope>NUCLEOTIDE SEQUENCE [LARGE SCALE GENOMIC DNA]</scope>
    <source>
        <strain evidence="2 3">JCM 9731</strain>
    </source>
</reference>
<evidence type="ECO:0000259" key="1">
    <source>
        <dbReference type="Pfam" id="PF13649"/>
    </source>
</evidence>
<dbReference type="PANTHER" id="PTHR43667:SF2">
    <property type="entry name" value="FATTY ACID C-METHYL TRANSFERASE"/>
    <property type="match status" value="1"/>
</dbReference>
<dbReference type="CDD" id="cd02440">
    <property type="entry name" value="AdoMet_MTases"/>
    <property type="match status" value="1"/>
</dbReference>
<dbReference type="EMBL" id="BAAADJ010000056">
    <property type="protein sequence ID" value="GAA0339197.1"/>
    <property type="molecule type" value="Genomic_DNA"/>
</dbReference>
<protein>
    <submittedName>
        <fullName evidence="2">Class I SAM-dependent methyltransferase</fullName>
    </submittedName>
</protein>
<proteinExistence type="predicted"/>
<dbReference type="Pfam" id="PF13649">
    <property type="entry name" value="Methyltransf_25"/>
    <property type="match status" value="1"/>
</dbReference>
<dbReference type="Gene3D" id="3.40.50.150">
    <property type="entry name" value="Vaccinia Virus protein VP39"/>
    <property type="match status" value="1"/>
</dbReference>
<organism evidence="2 3">
    <name type="scientific">Bacillus carboniphilus</name>
    <dbReference type="NCBI Taxonomy" id="86663"/>
    <lineage>
        <taxon>Bacteria</taxon>
        <taxon>Bacillati</taxon>
        <taxon>Bacillota</taxon>
        <taxon>Bacilli</taxon>
        <taxon>Bacillales</taxon>
        <taxon>Bacillaceae</taxon>
        <taxon>Bacillus</taxon>
    </lineage>
</organism>
<evidence type="ECO:0000313" key="3">
    <source>
        <dbReference type="Proteomes" id="UP001500782"/>
    </source>
</evidence>
<accession>A0ABN0WJB9</accession>
<dbReference type="GO" id="GO:0008168">
    <property type="term" value="F:methyltransferase activity"/>
    <property type="evidence" value="ECO:0007669"/>
    <property type="project" value="UniProtKB-KW"/>
</dbReference>
<dbReference type="SUPFAM" id="SSF53335">
    <property type="entry name" value="S-adenosyl-L-methionine-dependent methyltransferases"/>
    <property type="match status" value="1"/>
</dbReference>
<keyword evidence="3" id="KW-1185">Reference proteome</keyword>
<dbReference type="PANTHER" id="PTHR43667">
    <property type="entry name" value="CYCLOPROPANE-FATTY-ACYL-PHOSPHOLIPID SYNTHASE"/>
    <property type="match status" value="1"/>
</dbReference>
<sequence>MERAILNYNNLLDMLDDFLREPKEFWEDFYEDREKDIPFFKVQAPDENLVEYFNSGLKPNRVLEIGCGPGRNAIFMAQQGCKVDAIDISDNAIKWAKERAERAEVQVDFHCVSLFDYSIEPDTYDFIYDCGMLHHLPPHRRLTYLETIKSALKKDGHLGLVCFTTDGALDTSDWDIYKHGSLRRGIGYTEDRLKEVFAAYFEIKSFRKMKKIEQPSHLFGEDFLWVSLMKVKK</sequence>
<dbReference type="InterPro" id="IPR050723">
    <property type="entry name" value="CFA/CMAS"/>
</dbReference>
<dbReference type="RefSeq" id="WP_343801045.1">
    <property type="nucleotide sequence ID" value="NZ_BAAADJ010000056.1"/>
</dbReference>
<dbReference type="Proteomes" id="UP001500782">
    <property type="component" value="Unassembled WGS sequence"/>
</dbReference>
<keyword evidence="2" id="KW-0489">Methyltransferase</keyword>
<feature type="domain" description="Methyltransferase" evidence="1">
    <location>
        <begin position="62"/>
        <end position="156"/>
    </location>
</feature>
<dbReference type="InterPro" id="IPR029063">
    <property type="entry name" value="SAM-dependent_MTases_sf"/>
</dbReference>
<dbReference type="InterPro" id="IPR041698">
    <property type="entry name" value="Methyltransf_25"/>
</dbReference>
<gene>
    <name evidence="2" type="ORF">GCM10008967_31870</name>
</gene>
<keyword evidence="2" id="KW-0808">Transferase</keyword>
<name>A0ABN0WJB9_9BACI</name>